<dbReference type="Gene3D" id="3.40.50.1820">
    <property type="entry name" value="alpha/beta hydrolase"/>
    <property type="match status" value="1"/>
</dbReference>
<keyword evidence="1" id="KW-0812">Transmembrane</keyword>
<feature type="domain" description="Peptidase S9 prolyl oligopeptidase catalytic" evidence="2">
    <location>
        <begin position="210"/>
        <end position="386"/>
    </location>
</feature>
<protein>
    <recommendedName>
        <fullName evidence="2">Peptidase S9 prolyl oligopeptidase catalytic domain-containing protein</fullName>
    </recommendedName>
</protein>
<dbReference type="GO" id="GO:0006508">
    <property type="term" value="P:proteolysis"/>
    <property type="evidence" value="ECO:0007669"/>
    <property type="project" value="InterPro"/>
</dbReference>
<evidence type="ECO:0000313" key="3">
    <source>
        <dbReference type="EMBL" id="TWF77476.1"/>
    </source>
</evidence>
<feature type="transmembrane region" description="Helical" evidence="1">
    <location>
        <begin position="21"/>
        <end position="42"/>
    </location>
</feature>
<sequence length="387" mass="40589">MPAAPGIISGVMLLRRVGAGLGVGLGVGAGVGAGAAGIGWFYSSVLLDTSARPVFPERVLAVADGAVTLAANRLTAQPGTWGLRWAADGGSGLAVLGPVAGASSREVVRPLLGGDRPEPGSAAVLDAGPYDPDPAARGLPFEDVDVPGPLGLYPAWLVPAEGDTWVVLVHGRGGARREALRILPALHALGLPQLVITYRNDVDAPPSPDGYYHLGDTEWEDVEAAVRFAVDRGARRIVLFGWSMGGAVTGAFLDRSADAARVAAVIWDAPLVDWRATLRQQARNRRLPPGLSPLASAVTSRRIGIDFDRFDLRRNPPAVRPPTLVVHSAGDTAVPVSASRALAVAGPELRWPLRYLEVPLVEHTASWNADPSAYERAVTSFLDEVLA</sequence>
<comment type="caution">
    <text evidence="3">The sequence shown here is derived from an EMBL/GenBank/DDBJ whole genome shotgun (WGS) entry which is preliminary data.</text>
</comment>
<dbReference type="AlphaFoldDB" id="A0A561SRI5"/>
<keyword evidence="1" id="KW-0472">Membrane</keyword>
<dbReference type="InterPro" id="IPR001375">
    <property type="entry name" value="Peptidase_S9_cat"/>
</dbReference>
<dbReference type="Proteomes" id="UP000321261">
    <property type="component" value="Unassembled WGS sequence"/>
</dbReference>
<organism evidence="3 4">
    <name type="scientific">Pseudonocardia hierapolitana</name>
    <dbReference type="NCBI Taxonomy" id="1128676"/>
    <lineage>
        <taxon>Bacteria</taxon>
        <taxon>Bacillati</taxon>
        <taxon>Actinomycetota</taxon>
        <taxon>Actinomycetes</taxon>
        <taxon>Pseudonocardiales</taxon>
        <taxon>Pseudonocardiaceae</taxon>
        <taxon>Pseudonocardia</taxon>
    </lineage>
</organism>
<keyword evidence="4" id="KW-1185">Reference proteome</keyword>
<evidence type="ECO:0000313" key="4">
    <source>
        <dbReference type="Proteomes" id="UP000321261"/>
    </source>
</evidence>
<dbReference type="GO" id="GO:0008236">
    <property type="term" value="F:serine-type peptidase activity"/>
    <property type="evidence" value="ECO:0007669"/>
    <property type="project" value="InterPro"/>
</dbReference>
<dbReference type="InterPro" id="IPR029058">
    <property type="entry name" value="AB_hydrolase_fold"/>
</dbReference>
<dbReference type="Pfam" id="PF00326">
    <property type="entry name" value="Peptidase_S9"/>
    <property type="match status" value="1"/>
</dbReference>
<dbReference type="EMBL" id="VIWU01000001">
    <property type="protein sequence ID" value="TWF77476.1"/>
    <property type="molecule type" value="Genomic_DNA"/>
</dbReference>
<name>A0A561SRI5_9PSEU</name>
<keyword evidence="1" id="KW-1133">Transmembrane helix</keyword>
<reference evidence="3 4" key="1">
    <citation type="submission" date="2019-06" db="EMBL/GenBank/DDBJ databases">
        <title>Sequencing the genomes of 1000 actinobacteria strains.</title>
        <authorList>
            <person name="Klenk H.-P."/>
        </authorList>
    </citation>
    <scope>NUCLEOTIDE SEQUENCE [LARGE SCALE GENOMIC DNA]</scope>
    <source>
        <strain evidence="3 4">DSM 45671</strain>
    </source>
</reference>
<accession>A0A561SRI5</accession>
<evidence type="ECO:0000259" key="2">
    <source>
        <dbReference type="Pfam" id="PF00326"/>
    </source>
</evidence>
<gene>
    <name evidence="3" type="ORF">FHX44_113386</name>
</gene>
<proteinExistence type="predicted"/>
<dbReference type="SUPFAM" id="SSF53474">
    <property type="entry name" value="alpha/beta-Hydrolases"/>
    <property type="match status" value="1"/>
</dbReference>
<evidence type="ECO:0000256" key="1">
    <source>
        <dbReference type="SAM" id="Phobius"/>
    </source>
</evidence>